<dbReference type="Gramene" id="ERN10918">
    <property type="protein sequence ID" value="ERN10918"/>
    <property type="gene ID" value="AMTR_s00164p00053740"/>
</dbReference>
<proteinExistence type="predicted"/>
<dbReference type="AlphaFoldDB" id="W1PS96"/>
<dbReference type="EMBL" id="KI392764">
    <property type="protein sequence ID" value="ERN10918.1"/>
    <property type="molecule type" value="Genomic_DNA"/>
</dbReference>
<evidence type="ECO:0000313" key="2">
    <source>
        <dbReference type="Proteomes" id="UP000017836"/>
    </source>
</evidence>
<accession>W1PS96</accession>
<name>W1PS96_AMBTC</name>
<dbReference type="Proteomes" id="UP000017836">
    <property type="component" value="Unassembled WGS sequence"/>
</dbReference>
<gene>
    <name evidence="1" type="ORF">AMTR_s00164p00053740</name>
</gene>
<evidence type="ECO:0000313" key="1">
    <source>
        <dbReference type="EMBL" id="ERN10918.1"/>
    </source>
</evidence>
<protein>
    <submittedName>
        <fullName evidence="1">Uncharacterized protein</fullName>
    </submittedName>
</protein>
<keyword evidence="2" id="KW-1185">Reference proteome</keyword>
<dbReference type="HOGENOM" id="CLU_2725602_0_0_1"/>
<sequence>MAGTSKSQMLGNWHARNQNAIMIAWQPKLVLEYQRLWLMPVAPIGAASDLLSQLPTALNLPPILSLIRWICP</sequence>
<organism evidence="1 2">
    <name type="scientific">Amborella trichopoda</name>
    <dbReference type="NCBI Taxonomy" id="13333"/>
    <lineage>
        <taxon>Eukaryota</taxon>
        <taxon>Viridiplantae</taxon>
        <taxon>Streptophyta</taxon>
        <taxon>Embryophyta</taxon>
        <taxon>Tracheophyta</taxon>
        <taxon>Spermatophyta</taxon>
        <taxon>Magnoliopsida</taxon>
        <taxon>Amborellales</taxon>
        <taxon>Amborellaceae</taxon>
        <taxon>Amborella</taxon>
    </lineage>
</organism>
<reference evidence="2" key="1">
    <citation type="journal article" date="2013" name="Science">
        <title>The Amborella genome and the evolution of flowering plants.</title>
        <authorList>
            <consortium name="Amborella Genome Project"/>
        </authorList>
    </citation>
    <scope>NUCLEOTIDE SEQUENCE [LARGE SCALE GENOMIC DNA]</scope>
</reference>